<name>A0A1B6FP52_9HEMI</name>
<reference evidence="1" key="1">
    <citation type="submission" date="2015-11" db="EMBL/GenBank/DDBJ databases">
        <title>De novo transcriptome assembly of four potential Pierce s Disease insect vectors from Arizona vineyards.</title>
        <authorList>
            <person name="Tassone E.E."/>
        </authorList>
    </citation>
    <scope>NUCLEOTIDE SEQUENCE</scope>
</reference>
<dbReference type="PANTHER" id="PTHR10773">
    <property type="entry name" value="DNA-DIRECTED RNA POLYMERASES I, II, AND III SUBUNIT RPABC2"/>
    <property type="match status" value="1"/>
</dbReference>
<feature type="non-terminal residue" evidence="1">
    <location>
        <position position="180"/>
    </location>
</feature>
<dbReference type="EMBL" id="GECZ01017782">
    <property type="protein sequence ID" value="JAS51987.1"/>
    <property type="molecule type" value="Transcribed_RNA"/>
</dbReference>
<evidence type="ECO:0000313" key="2">
    <source>
        <dbReference type="EMBL" id="JAS66125.1"/>
    </source>
</evidence>
<dbReference type="PANTHER" id="PTHR10773:SF19">
    <property type="match status" value="1"/>
</dbReference>
<accession>A0A1B6FP52</accession>
<organism evidence="1">
    <name type="scientific">Cuerna arida</name>
    <dbReference type="NCBI Taxonomy" id="1464854"/>
    <lineage>
        <taxon>Eukaryota</taxon>
        <taxon>Metazoa</taxon>
        <taxon>Ecdysozoa</taxon>
        <taxon>Arthropoda</taxon>
        <taxon>Hexapoda</taxon>
        <taxon>Insecta</taxon>
        <taxon>Pterygota</taxon>
        <taxon>Neoptera</taxon>
        <taxon>Paraneoptera</taxon>
        <taxon>Hemiptera</taxon>
        <taxon>Auchenorrhyncha</taxon>
        <taxon>Membracoidea</taxon>
        <taxon>Cicadellidae</taxon>
        <taxon>Cicadellinae</taxon>
        <taxon>Proconiini</taxon>
        <taxon>Cuerna</taxon>
    </lineage>
</organism>
<dbReference type="EMBL" id="GECZ01003644">
    <property type="protein sequence ID" value="JAS66125.1"/>
    <property type="molecule type" value="Transcribed_RNA"/>
</dbReference>
<protein>
    <submittedName>
        <fullName evidence="1">Uncharacterized protein</fullName>
    </submittedName>
</protein>
<dbReference type="AlphaFoldDB" id="A0A1B6FP52"/>
<proteinExistence type="predicted"/>
<sequence>MSDRRSVLNLSVSKGAKKKVCNSENWKDNVAKAMKQSGQEYVSKKKKQTKPGKNFIPVKSCCNEKCFEKISETDQRELFHLFYDSGAKKVQDTHMASCMTLSKSADRSKKVENPKVNRECTWKYSIKCSGVEISICRQFLVDIYQVGIKRIRLLQKKVVEQTPLDDLRGKHGKQRKIEGN</sequence>
<gene>
    <name evidence="2" type="ORF">g.2843</name>
    <name evidence="1" type="ORF">g.2844</name>
</gene>
<evidence type="ECO:0000313" key="1">
    <source>
        <dbReference type="EMBL" id="JAS51987.1"/>
    </source>
</evidence>